<evidence type="ECO:0000259" key="2">
    <source>
        <dbReference type="PROSITE" id="PS50106"/>
    </source>
</evidence>
<dbReference type="AlphaFoldDB" id="A0AAD5M8N8"/>
<dbReference type="SUPFAM" id="SSF50156">
    <property type="entry name" value="PDZ domain-like"/>
    <property type="match status" value="1"/>
</dbReference>
<keyword evidence="4" id="KW-1185">Reference proteome</keyword>
<evidence type="ECO:0000256" key="1">
    <source>
        <dbReference type="SAM" id="MobiDB-lite"/>
    </source>
</evidence>
<reference evidence="3" key="1">
    <citation type="submission" date="2021-12" db="EMBL/GenBank/DDBJ databases">
        <title>Prjna785345.</title>
        <authorList>
            <person name="Rujirawat T."/>
            <person name="Krajaejun T."/>
        </authorList>
    </citation>
    <scope>NUCLEOTIDE SEQUENCE</scope>
    <source>
        <strain evidence="3">Pi057C3</strain>
    </source>
</reference>
<feature type="region of interest" description="Disordered" evidence="1">
    <location>
        <begin position="176"/>
        <end position="197"/>
    </location>
</feature>
<comment type="caution">
    <text evidence="3">The sequence shown here is derived from an EMBL/GenBank/DDBJ whole genome shotgun (WGS) entry which is preliminary data.</text>
</comment>
<dbReference type="Gene3D" id="2.30.42.10">
    <property type="match status" value="1"/>
</dbReference>
<name>A0AAD5M8N8_PYTIN</name>
<dbReference type="Proteomes" id="UP001209570">
    <property type="component" value="Unassembled WGS sequence"/>
</dbReference>
<dbReference type="InterPro" id="IPR036034">
    <property type="entry name" value="PDZ_sf"/>
</dbReference>
<evidence type="ECO:0000313" key="4">
    <source>
        <dbReference type="Proteomes" id="UP001209570"/>
    </source>
</evidence>
<protein>
    <recommendedName>
        <fullName evidence="2">PDZ domain-containing protein</fullName>
    </recommendedName>
</protein>
<proteinExistence type="predicted"/>
<feature type="domain" description="PDZ" evidence="2">
    <location>
        <begin position="207"/>
        <end position="298"/>
    </location>
</feature>
<evidence type="ECO:0000313" key="3">
    <source>
        <dbReference type="EMBL" id="KAJ0408738.1"/>
    </source>
</evidence>
<dbReference type="PROSITE" id="PS50106">
    <property type="entry name" value="PDZ"/>
    <property type="match status" value="1"/>
</dbReference>
<gene>
    <name evidence="3" type="ORF">P43SY_001962</name>
</gene>
<dbReference type="CDD" id="cd00136">
    <property type="entry name" value="PDZ_canonical"/>
    <property type="match status" value="1"/>
</dbReference>
<organism evidence="3 4">
    <name type="scientific">Pythium insidiosum</name>
    <name type="common">Pythiosis disease agent</name>
    <dbReference type="NCBI Taxonomy" id="114742"/>
    <lineage>
        <taxon>Eukaryota</taxon>
        <taxon>Sar</taxon>
        <taxon>Stramenopiles</taxon>
        <taxon>Oomycota</taxon>
        <taxon>Peronosporomycetes</taxon>
        <taxon>Pythiales</taxon>
        <taxon>Pythiaceae</taxon>
        <taxon>Pythium</taxon>
    </lineage>
</organism>
<accession>A0AAD5M8N8</accession>
<dbReference type="EMBL" id="JAKCXM010000009">
    <property type="protein sequence ID" value="KAJ0408738.1"/>
    <property type="molecule type" value="Genomic_DNA"/>
</dbReference>
<sequence length="311" mass="35689">MTIDADLIVRCDPEVVRPRRPLVGSFQQWMNQTMIEEDAARKIQAFMRKVLHRPAPLDLNIISYGTGTTFSLGSQDSEEDDVETFDVFLWHGTNLGLDFFPCNITGLPCVEEANGNDALPGMWNLRVGDYLISINNDSTHSDDMPFDMVMQILEDGVRPAVLRFRRPRIHEMRTRPGGRARRLLSRSSSLAKREQQRRRERLEKSLSYVVWREEDPPLGIVLKPDYSKPYPTVTEVTPNGVVGREDPDGREMQRNRVRAGDLLLSINHMDVSSMGYRKSLDILKYAPRPLVLTFRRSTPEYRPTSSRSLEL</sequence>
<dbReference type="InterPro" id="IPR001478">
    <property type="entry name" value="PDZ"/>
</dbReference>
<dbReference type="SMART" id="SM00228">
    <property type="entry name" value="PDZ"/>
    <property type="match status" value="1"/>
</dbReference>